<dbReference type="Proteomes" id="UP000322225">
    <property type="component" value="Chromosome 6"/>
</dbReference>
<keyword evidence="3" id="KW-1185">Reference proteome</keyword>
<feature type="region of interest" description="Disordered" evidence="1">
    <location>
        <begin position="617"/>
        <end position="684"/>
    </location>
</feature>
<feature type="region of interest" description="Disordered" evidence="1">
    <location>
        <begin position="204"/>
        <end position="297"/>
    </location>
</feature>
<reference evidence="2" key="2">
    <citation type="submission" date="2024-01" db="EMBL/GenBank/DDBJ databases">
        <title>Comparative genomics of Cryptococcus and Kwoniella reveals pathogenesis evolution and contrasting modes of karyotype evolution via chromosome fusion or intercentromeric recombination.</title>
        <authorList>
            <person name="Coelho M.A."/>
            <person name="David-Palma M."/>
            <person name="Shea T."/>
            <person name="Bowers K."/>
            <person name="McGinley-Smith S."/>
            <person name="Mohammad A.W."/>
            <person name="Gnirke A."/>
            <person name="Yurkov A.M."/>
            <person name="Nowrousian M."/>
            <person name="Sun S."/>
            <person name="Cuomo C.A."/>
            <person name="Heitman J."/>
        </authorList>
    </citation>
    <scope>NUCLEOTIDE SEQUENCE</scope>
    <source>
        <strain evidence="2">CBS 12478</strain>
    </source>
</reference>
<feature type="compositionally biased region" description="Polar residues" evidence="1">
    <location>
        <begin position="84"/>
        <end position="95"/>
    </location>
</feature>
<name>A0AAJ8LKZ3_9TREE</name>
<dbReference type="KEGG" id="ksn:43585966"/>
<feature type="compositionally biased region" description="Polar residues" evidence="1">
    <location>
        <begin position="237"/>
        <end position="248"/>
    </location>
</feature>
<reference evidence="2" key="1">
    <citation type="submission" date="2017-08" db="EMBL/GenBank/DDBJ databases">
        <authorList>
            <person name="Cuomo C."/>
            <person name="Billmyre B."/>
            <person name="Heitman J."/>
        </authorList>
    </citation>
    <scope>NUCLEOTIDE SEQUENCE</scope>
    <source>
        <strain evidence="2">CBS 12478</strain>
    </source>
</reference>
<evidence type="ECO:0000313" key="3">
    <source>
        <dbReference type="Proteomes" id="UP000322225"/>
    </source>
</evidence>
<feature type="region of interest" description="Disordered" evidence="1">
    <location>
        <begin position="380"/>
        <end position="423"/>
    </location>
</feature>
<feature type="region of interest" description="Disordered" evidence="1">
    <location>
        <begin position="1"/>
        <end position="95"/>
    </location>
</feature>
<feature type="region of interest" description="Disordered" evidence="1">
    <location>
        <begin position="550"/>
        <end position="585"/>
    </location>
</feature>
<evidence type="ECO:0000256" key="1">
    <source>
        <dbReference type="SAM" id="MobiDB-lite"/>
    </source>
</evidence>
<dbReference type="RefSeq" id="XP_031864021.2">
    <property type="nucleotide sequence ID" value="XM_032001858.2"/>
</dbReference>
<proteinExistence type="predicted"/>
<dbReference type="EMBL" id="CP144056">
    <property type="protein sequence ID" value="WWD19185.1"/>
    <property type="molecule type" value="Genomic_DNA"/>
</dbReference>
<feature type="compositionally biased region" description="Basic and acidic residues" evidence="1">
    <location>
        <begin position="212"/>
        <end position="222"/>
    </location>
</feature>
<feature type="compositionally biased region" description="Polar residues" evidence="1">
    <location>
        <begin position="279"/>
        <end position="294"/>
    </location>
</feature>
<dbReference type="AlphaFoldDB" id="A0AAJ8LKZ3"/>
<accession>A0AAJ8LKZ3</accession>
<evidence type="ECO:0000313" key="2">
    <source>
        <dbReference type="EMBL" id="WWD19185.1"/>
    </source>
</evidence>
<dbReference type="GeneID" id="43585966"/>
<feature type="region of interest" description="Disordered" evidence="1">
    <location>
        <begin position="109"/>
        <end position="139"/>
    </location>
</feature>
<organism evidence="2 3">
    <name type="scientific">Kwoniella shandongensis</name>
    <dbReference type="NCBI Taxonomy" id="1734106"/>
    <lineage>
        <taxon>Eukaryota</taxon>
        <taxon>Fungi</taxon>
        <taxon>Dikarya</taxon>
        <taxon>Basidiomycota</taxon>
        <taxon>Agaricomycotina</taxon>
        <taxon>Tremellomycetes</taxon>
        <taxon>Tremellales</taxon>
        <taxon>Cryptococcaceae</taxon>
        <taxon>Kwoniella</taxon>
    </lineage>
</organism>
<gene>
    <name evidence="2" type="ORF">CI109_103643</name>
</gene>
<feature type="compositionally biased region" description="Polar residues" evidence="1">
    <location>
        <begin position="620"/>
        <end position="638"/>
    </location>
</feature>
<sequence length="760" mass="83870">MMVADDDSGADASGPGVIINDTVPSTPGTLAHAQAGSTPPRRPPRPPVSPFVAGDEDDRDHLRQRNAPSIFDTQSPGSPPIITPNRSTSQVPPSVLTADQSFWRWSSATSSIAPSEYKPPSTYASISERSVPRMHRSDDKSYLRLTRTTIFSDFSAPSTIPDVPDLATLPMPFKRPSERSVLFAIPETSVTSHIDAHKDREEIEAVDVSPVEDGRPKTERRSSAGTFGDKNRRWSAVESTTTITSKTQGHVKDLTDPFQDDVVQRNPPSLHYTRPRPLSFSSASDSAYTDSNYSGPRAMDDTVLAARTAMGMLPSTHKRPVYKQPESEQAITAHLLKQTEKNERRIVPSERGHEGNMRIGSKASRVLGIDIGDVAWHNDQSKVGSTGLPPPPRTYQSSKLFPVQSPRTPMRPLPTTPEFPDRQSSRQTIYGWQEPINLNPLTSFHHAPSASLDSLASLQPSISDSIKTISRLIPKEKPLPPITHRFTHARSQTLDSSPHGGHPFNNELETMTNLTPEQRVLLHRRTRKLEQLLGETLPEEQIGKLVPDSLPSETIETRPRPMNSITVSRPTGDATRIGKPFGKSSGTLARRAKAAFGLHKLKNRSGSEDLNDIANHEQMNDSLPNWDTETRSKTPTSYNHRHKSWTESGPITPRPIAMSGEQSWPSPEIRSQGDAEEEEEDDHITRNKRQQLAKLHRLLGSPISPDMLNSNIQPRSLARTDRAPSPSNQSFMTFDDDEAIKFASTTGGGVGNWSLTKLNG</sequence>
<protein>
    <submittedName>
        <fullName evidence="2">Uncharacterized protein</fullName>
    </submittedName>
</protein>